<organism evidence="11 12">
    <name type="scientific">Candidatus Cryptobacteroides merdavium</name>
    <dbReference type="NCBI Taxonomy" id="2840769"/>
    <lineage>
        <taxon>Bacteria</taxon>
        <taxon>Pseudomonadati</taxon>
        <taxon>Bacteroidota</taxon>
        <taxon>Bacteroidia</taxon>
        <taxon>Bacteroidales</taxon>
        <taxon>Candidatus Cryptobacteroides</taxon>
    </lineage>
</organism>
<feature type="domain" description="Thioredoxin" evidence="10">
    <location>
        <begin position="1"/>
        <end position="104"/>
    </location>
</feature>
<feature type="site" description="Deprotonates C-terminal active site Cys" evidence="8">
    <location>
        <position position="23"/>
    </location>
</feature>
<feature type="site" description="Contributes to redox potential value" evidence="8">
    <location>
        <position position="30"/>
    </location>
</feature>
<dbReference type="InterPro" id="IPR017937">
    <property type="entry name" value="Thioredoxin_CS"/>
</dbReference>
<dbReference type="PROSITE" id="PS51352">
    <property type="entry name" value="THIOREDOXIN_2"/>
    <property type="match status" value="1"/>
</dbReference>
<feature type="disulfide bond" description="Redox-active" evidence="9">
    <location>
        <begin position="29"/>
        <end position="32"/>
    </location>
</feature>
<proteinExistence type="inferred from homology"/>
<dbReference type="CDD" id="cd02947">
    <property type="entry name" value="TRX_family"/>
    <property type="match status" value="1"/>
</dbReference>
<dbReference type="PANTHER" id="PTHR45663">
    <property type="entry name" value="GEO12009P1"/>
    <property type="match status" value="1"/>
</dbReference>
<evidence type="ECO:0000313" key="12">
    <source>
        <dbReference type="Proteomes" id="UP000823619"/>
    </source>
</evidence>
<reference evidence="11" key="2">
    <citation type="journal article" date="2021" name="PeerJ">
        <title>Extensive microbial diversity within the chicken gut microbiome revealed by metagenomics and culture.</title>
        <authorList>
            <person name="Gilroy R."/>
            <person name="Ravi A."/>
            <person name="Getino M."/>
            <person name="Pursley I."/>
            <person name="Horton D.L."/>
            <person name="Alikhan N.F."/>
            <person name="Baker D."/>
            <person name="Gharbi K."/>
            <person name="Hall N."/>
            <person name="Watson M."/>
            <person name="Adriaenssens E.M."/>
            <person name="Foster-Nyarko E."/>
            <person name="Jarju S."/>
            <person name="Secka A."/>
            <person name="Antonio M."/>
            <person name="Oren A."/>
            <person name="Chaudhuri R.R."/>
            <person name="La Ragione R."/>
            <person name="Hildebrand F."/>
            <person name="Pallen M.J."/>
        </authorList>
    </citation>
    <scope>NUCLEOTIDE SEQUENCE</scope>
    <source>
        <strain evidence="11">D5-748</strain>
    </source>
</reference>
<dbReference type="GO" id="GO:0045454">
    <property type="term" value="P:cell redox homeostasis"/>
    <property type="evidence" value="ECO:0007669"/>
    <property type="project" value="TreeGrafter"/>
</dbReference>
<feature type="active site" description="Nucleophile" evidence="8">
    <location>
        <position position="32"/>
    </location>
</feature>
<feature type="active site" description="Nucleophile" evidence="8">
    <location>
        <position position="29"/>
    </location>
</feature>
<evidence type="ECO:0000256" key="7">
    <source>
        <dbReference type="PIRNR" id="PIRNR000077"/>
    </source>
</evidence>
<dbReference type="SUPFAM" id="SSF52833">
    <property type="entry name" value="Thioredoxin-like"/>
    <property type="match status" value="1"/>
</dbReference>
<dbReference type="PANTHER" id="PTHR45663:SF11">
    <property type="entry name" value="GEO12009P1"/>
    <property type="match status" value="1"/>
</dbReference>
<evidence type="ECO:0000256" key="6">
    <source>
        <dbReference type="NCBIfam" id="TIGR01068"/>
    </source>
</evidence>
<evidence type="ECO:0000313" key="11">
    <source>
        <dbReference type="EMBL" id="MBO8445009.1"/>
    </source>
</evidence>
<dbReference type="InterPro" id="IPR013766">
    <property type="entry name" value="Thioredoxin_domain"/>
</dbReference>
<dbReference type="PIRSF" id="PIRSF000077">
    <property type="entry name" value="Thioredoxin"/>
    <property type="match status" value="1"/>
</dbReference>
<evidence type="ECO:0000256" key="8">
    <source>
        <dbReference type="PIRSR" id="PIRSR000077-1"/>
    </source>
</evidence>
<feature type="site" description="Contributes to redox potential value" evidence="8">
    <location>
        <position position="31"/>
    </location>
</feature>
<keyword evidence="4 9" id="KW-1015">Disulfide bond</keyword>
<evidence type="ECO:0000256" key="5">
    <source>
        <dbReference type="ARBA" id="ARBA00023284"/>
    </source>
</evidence>
<keyword evidence="3" id="KW-0249">Electron transport</keyword>
<dbReference type="PRINTS" id="PR00421">
    <property type="entry name" value="THIOREDOXIN"/>
</dbReference>
<reference evidence="11" key="1">
    <citation type="submission" date="2020-10" db="EMBL/GenBank/DDBJ databases">
        <authorList>
            <person name="Gilroy R."/>
        </authorList>
    </citation>
    <scope>NUCLEOTIDE SEQUENCE</scope>
    <source>
        <strain evidence="11">D5-748</strain>
    </source>
</reference>
<dbReference type="InterPro" id="IPR036249">
    <property type="entry name" value="Thioredoxin-like_sf"/>
</dbReference>
<evidence type="ECO:0000256" key="3">
    <source>
        <dbReference type="ARBA" id="ARBA00022982"/>
    </source>
</evidence>
<dbReference type="NCBIfam" id="TIGR01068">
    <property type="entry name" value="thioredoxin"/>
    <property type="match status" value="1"/>
</dbReference>
<comment type="similarity">
    <text evidence="1 7">Belongs to the thioredoxin family.</text>
</comment>
<dbReference type="FunFam" id="3.40.30.10:FF:000001">
    <property type="entry name" value="Thioredoxin"/>
    <property type="match status" value="1"/>
</dbReference>
<comment type="caution">
    <text evidence="11">The sequence shown here is derived from an EMBL/GenBank/DDBJ whole genome shotgun (WGS) entry which is preliminary data.</text>
</comment>
<dbReference type="GO" id="GO:0015035">
    <property type="term" value="F:protein-disulfide reductase activity"/>
    <property type="evidence" value="ECO:0007669"/>
    <property type="project" value="UniProtKB-UniRule"/>
</dbReference>
<dbReference type="PROSITE" id="PS00194">
    <property type="entry name" value="THIOREDOXIN_1"/>
    <property type="match status" value="1"/>
</dbReference>
<keyword evidence="2" id="KW-0813">Transport</keyword>
<evidence type="ECO:0000256" key="4">
    <source>
        <dbReference type="ARBA" id="ARBA00023157"/>
    </source>
</evidence>
<evidence type="ECO:0000256" key="9">
    <source>
        <dbReference type="PIRSR" id="PIRSR000077-4"/>
    </source>
</evidence>
<protein>
    <recommendedName>
        <fullName evidence="6 7">Thioredoxin</fullName>
    </recommendedName>
</protein>
<dbReference type="AlphaFoldDB" id="A0A9D9EC41"/>
<dbReference type="GO" id="GO:0005829">
    <property type="term" value="C:cytosol"/>
    <property type="evidence" value="ECO:0007669"/>
    <property type="project" value="TreeGrafter"/>
</dbReference>
<sequence length="104" mass="11489">MEKTVTDSNFAEILNTDKPVMVDFWATWCGPCRAIAPIVEELAGEYEGKAVIAKCNVDECQDIPMKYGIRNIPTLLFFKKGELVDKLVGAAPKSEIAKKIDALL</sequence>
<dbReference type="Pfam" id="PF00085">
    <property type="entry name" value="Thioredoxin"/>
    <property type="match status" value="1"/>
</dbReference>
<name>A0A9D9EC41_9BACT</name>
<dbReference type="InterPro" id="IPR005746">
    <property type="entry name" value="Thioredoxin"/>
</dbReference>
<dbReference type="Gene3D" id="3.40.30.10">
    <property type="entry name" value="Glutaredoxin"/>
    <property type="match status" value="1"/>
</dbReference>
<evidence type="ECO:0000259" key="10">
    <source>
        <dbReference type="PROSITE" id="PS51352"/>
    </source>
</evidence>
<accession>A0A9D9EC41</accession>
<gene>
    <name evidence="11" type="primary">trxA</name>
    <name evidence="11" type="ORF">IAC23_04855</name>
</gene>
<dbReference type="EMBL" id="JADIMO010000058">
    <property type="protein sequence ID" value="MBO8445009.1"/>
    <property type="molecule type" value="Genomic_DNA"/>
</dbReference>
<evidence type="ECO:0000256" key="1">
    <source>
        <dbReference type="ARBA" id="ARBA00008987"/>
    </source>
</evidence>
<evidence type="ECO:0000256" key="2">
    <source>
        <dbReference type="ARBA" id="ARBA00022448"/>
    </source>
</evidence>
<keyword evidence="5 9" id="KW-0676">Redox-active center</keyword>
<dbReference type="Proteomes" id="UP000823619">
    <property type="component" value="Unassembled WGS sequence"/>
</dbReference>